<dbReference type="Proteomes" id="UP001152523">
    <property type="component" value="Unassembled WGS sequence"/>
</dbReference>
<dbReference type="EMBL" id="CAMAPF010000033">
    <property type="protein sequence ID" value="CAH9079085.1"/>
    <property type="molecule type" value="Genomic_DNA"/>
</dbReference>
<accession>A0AAV0CMW6</accession>
<comment type="caution">
    <text evidence="1">The sequence shown here is derived from an EMBL/GenBank/DDBJ whole genome shotgun (WGS) entry which is preliminary data.</text>
</comment>
<evidence type="ECO:0000313" key="2">
    <source>
        <dbReference type="Proteomes" id="UP001152523"/>
    </source>
</evidence>
<organism evidence="1 2">
    <name type="scientific">Cuscuta epithymum</name>
    <dbReference type="NCBI Taxonomy" id="186058"/>
    <lineage>
        <taxon>Eukaryota</taxon>
        <taxon>Viridiplantae</taxon>
        <taxon>Streptophyta</taxon>
        <taxon>Embryophyta</taxon>
        <taxon>Tracheophyta</taxon>
        <taxon>Spermatophyta</taxon>
        <taxon>Magnoliopsida</taxon>
        <taxon>eudicotyledons</taxon>
        <taxon>Gunneridae</taxon>
        <taxon>Pentapetalae</taxon>
        <taxon>asterids</taxon>
        <taxon>lamiids</taxon>
        <taxon>Solanales</taxon>
        <taxon>Convolvulaceae</taxon>
        <taxon>Cuscuteae</taxon>
        <taxon>Cuscuta</taxon>
        <taxon>Cuscuta subgen. Cuscuta</taxon>
    </lineage>
</organism>
<protein>
    <recommendedName>
        <fullName evidence="3">Ycf1</fullName>
    </recommendedName>
</protein>
<reference evidence="1" key="1">
    <citation type="submission" date="2022-07" db="EMBL/GenBank/DDBJ databases">
        <authorList>
            <person name="Macas J."/>
            <person name="Novak P."/>
            <person name="Neumann P."/>
        </authorList>
    </citation>
    <scope>NUCLEOTIDE SEQUENCE</scope>
</reference>
<dbReference type="AlphaFoldDB" id="A0AAV0CMW6"/>
<evidence type="ECO:0008006" key="3">
    <source>
        <dbReference type="Google" id="ProtNLM"/>
    </source>
</evidence>
<name>A0AAV0CMW6_9ASTE</name>
<evidence type="ECO:0000313" key="1">
    <source>
        <dbReference type="EMBL" id="CAH9079085.1"/>
    </source>
</evidence>
<sequence length="106" mass="12791">MVFHALRIQDKATGSSLSRMQLDGFTPSHFATSTKLEQEEKKKRTQFEYEAFENEISDHINFRNWLSHCKFIIPHNSREGYFPTYRSYTRGRKQYTENKQRSYMQK</sequence>
<proteinExistence type="predicted"/>
<keyword evidence="2" id="KW-1185">Reference proteome</keyword>
<gene>
    <name evidence="1" type="ORF">CEPIT_LOCUS6712</name>
</gene>